<keyword evidence="3" id="KW-0808">Transferase</keyword>
<dbReference type="EC" id="2.4.-.-" evidence="3"/>
<dbReference type="PANTHER" id="PTHR22916">
    <property type="entry name" value="GLYCOSYLTRANSFERASE"/>
    <property type="match status" value="1"/>
</dbReference>
<dbReference type="PATRIC" id="fig|1716141.3.peg.6987"/>
<dbReference type="GO" id="GO:0016758">
    <property type="term" value="F:hexosyltransferase activity"/>
    <property type="evidence" value="ECO:0007669"/>
    <property type="project" value="UniProtKB-ARBA"/>
</dbReference>
<accession>A0A177HGG5</accession>
<keyword evidence="3" id="KW-0328">Glycosyltransferase</keyword>
<dbReference type="InterPro" id="IPR029044">
    <property type="entry name" value="Nucleotide-diphossugar_trans"/>
</dbReference>
<dbReference type="RefSeq" id="WP_067284596.1">
    <property type="nucleotide sequence ID" value="NZ_LOHS01000158.1"/>
</dbReference>
<evidence type="ECO:0000259" key="2">
    <source>
        <dbReference type="Pfam" id="PF22181"/>
    </source>
</evidence>
<dbReference type="Gene3D" id="3.90.550.10">
    <property type="entry name" value="Spore Coat Polysaccharide Biosynthesis Protein SpsA, Chain A"/>
    <property type="match status" value="1"/>
</dbReference>
<dbReference type="InterPro" id="IPR054028">
    <property type="entry name" value="TarS/TarP_linker"/>
</dbReference>
<dbReference type="Proteomes" id="UP000077381">
    <property type="component" value="Unassembled WGS sequence"/>
</dbReference>
<dbReference type="SUPFAM" id="SSF53448">
    <property type="entry name" value="Nucleotide-diphospho-sugar transferases"/>
    <property type="match status" value="1"/>
</dbReference>
<dbReference type="EMBL" id="LOHS01000158">
    <property type="protein sequence ID" value="OAH10113.1"/>
    <property type="molecule type" value="Genomic_DNA"/>
</dbReference>
<dbReference type="STRING" id="1716141.STSP_66200"/>
<feature type="domain" description="TarS/TarP linker" evidence="2">
    <location>
        <begin position="223"/>
        <end position="321"/>
    </location>
</feature>
<dbReference type="PANTHER" id="PTHR22916:SF3">
    <property type="entry name" value="UDP-GLCNAC:BETAGAL BETA-1,3-N-ACETYLGLUCOSAMINYLTRANSFERASE-LIKE PROTEIN 1"/>
    <property type="match status" value="1"/>
</dbReference>
<feature type="domain" description="Glycosyltransferase 2-like" evidence="1">
    <location>
        <begin position="9"/>
        <end position="147"/>
    </location>
</feature>
<dbReference type="InterPro" id="IPR001173">
    <property type="entry name" value="Glyco_trans_2-like"/>
</dbReference>
<dbReference type="CDD" id="cd00761">
    <property type="entry name" value="Glyco_tranf_GTA_type"/>
    <property type="match status" value="1"/>
</dbReference>
<proteinExistence type="predicted"/>
<dbReference type="AlphaFoldDB" id="A0A177HGG5"/>
<sequence>MNEEKKWISVIIPVYNAVEYLSECLGSLVRQTIGFDNVEVIAVNDGSTDGSGELLHEWAQRYSNVKVIHQENSGAPGGPRNRGIESATGEFLFFADPDDFLGDEALERMVSMARRNDSDVVLGRIRGVGRSVASRPFARNIESGDIYETRAIWSLTAHKLFRRSLVMDHGLRFTEGVRLSEEVPFVVRAYFLAKGISVVSDYDCYYLVRREGFPHLTLQTPDPGLYFGVVRDALTVVVENTERGANRNALLLRWVRGDILGRFGYRFLLMPRHTRSEYVRLAGALLEEFAPDDVIGDLSCLDRWQGKALRDGRVMGAMVLALLKCCQRVISMVRRRVRQ</sequence>
<protein>
    <submittedName>
        <fullName evidence="3">Putative glycosyltransferase EpsJ</fullName>
        <ecNumber evidence="3">2.4.-.-</ecNumber>
    </submittedName>
</protein>
<organism evidence="3 4">
    <name type="scientific">Streptomyces jeddahensis</name>
    <dbReference type="NCBI Taxonomy" id="1716141"/>
    <lineage>
        <taxon>Bacteria</taxon>
        <taxon>Bacillati</taxon>
        <taxon>Actinomycetota</taxon>
        <taxon>Actinomycetes</taxon>
        <taxon>Kitasatosporales</taxon>
        <taxon>Streptomycetaceae</taxon>
        <taxon>Streptomyces</taxon>
    </lineage>
</organism>
<keyword evidence="4" id="KW-1185">Reference proteome</keyword>
<dbReference type="OrthoDB" id="2676521at2"/>
<evidence type="ECO:0000313" key="4">
    <source>
        <dbReference type="Proteomes" id="UP000077381"/>
    </source>
</evidence>
<dbReference type="Pfam" id="PF22181">
    <property type="entry name" value="TarS_linker"/>
    <property type="match status" value="1"/>
</dbReference>
<reference evidence="3 4" key="1">
    <citation type="submission" date="2015-12" db="EMBL/GenBank/DDBJ databases">
        <title>Genome sequence of Streptomyces sp. G25.</title>
        <authorList>
            <person name="Poehlein A."/>
            <person name="Roettig A."/>
            <person name="Hiessl S."/>
            <person name="Hauschild P."/>
            <person name="Schauer J."/>
            <person name="Madkour M.H."/>
            <person name="Al-Ansari A.M."/>
            <person name="Almakishah N.H."/>
            <person name="Steinbuechel A."/>
            <person name="Daniel R."/>
        </authorList>
    </citation>
    <scope>NUCLEOTIDE SEQUENCE [LARGE SCALE GENOMIC DNA]</scope>
    <source>
        <strain evidence="4">G25(2015)</strain>
    </source>
</reference>
<evidence type="ECO:0000313" key="3">
    <source>
        <dbReference type="EMBL" id="OAH10113.1"/>
    </source>
</evidence>
<evidence type="ECO:0000259" key="1">
    <source>
        <dbReference type="Pfam" id="PF00535"/>
    </source>
</evidence>
<dbReference type="Pfam" id="PF00535">
    <property type="entry name" value="Glycos_transf_2"/>
    <property type="match status" value="1"/>
</dbReference>
<comment type="caution">
    <text evidence="3">The sequence shown here is derived from an EMBL/GenBank/DDBJ whole genome shotgun (WGS) entry which is preliminary data.</text>
</comment>
<gene>
    <name evidence="3" type="primary">epsJ_2</name>
    <name evidence="3" type="ORF">STSP_66200</name>
</gene>
<name>A0A177HGG5_9ACTN</name>